<sequence length="515" mass="57449">MGKKNLEQLFKDSFKDFERTPDERVWDSIEATLDKKKQKRRIIPFWWQLGGIAALLAILFYVINPLDTTTDGNEEIIVSDIENTDETPKIEDKTKEALPAEVKSNRDENQILTDTSDETEKRLDQTTDGSIEKESGFDSNEKLVTQTQDKKEDLNKREPSVVSAISEKNRKNALLVNNRDVFKETDQMDNTVEKIKERRSLESTSGEKALADNTDKNPSSKKSSLSDALETEKQGNEALAETEEEEETAIKRSIFEAIAEQEDEIEVVEASQDKWSVGPSVAPVYFNGNGEGSPIHSNFASNSKSGNINLSYGLTVAYTISKRLKIRSGVHRVNYGYDTNDVVFSSSLEASTDQTIDNINYSETSRTLVVQSKNEIQGKSLNDTSVELTANEVPALEGKMVQQLGYIEVPLELNYTLIDKKLGVNLIGGVSSLFLVENTVLLESQDLVTEMGKANNANSVNYSTNIGVGLNYEISPKLQFNLEPVFKYQLNTFSETAGPFRPYSVGVYSGVSLRF</sequence>
<evidence type="ECO:0000256" key="1">
    <source>
        <dbReference type="SAM" id="MobiDB-lite"/>
    </source>
</evidence>
<feature type="transmembrane region" description="Helical" evidence="2">
    <location>
        <begin position="45"/>
        <end position="63"/>
    </location>
</feature>
<keyword evidence="2" id="KW-1133">Transmembrane helix</keyword>
<evidence type="ECO:0008006" key="5">
    <source>
        <dbReference type="Google" id="ProtNLM"/>
    </source>
</evidence>
<feature type="compositionally biased region" description="Basic and acidic residues" evidence="1">
    <location>
        <begin position="148"/>
        <end position="159"/>
    </location>
</feature>
<protein>
    <recommendedName>
        <fullName evidence="5">Outer membrane protein beta-barrel domain-containing protein</fullName>
    </recommendedName>
</protein>
<dbReference type="Proteomes" id="UP000667650">
    <property type="component" value="Unassembled WGS sequence"/>
</dbReference>
<name>A0A964TB24_9FLAO</name>
<evidence type="ECO:0000313" key="4">
    <source>
        <dbReference type="Proteomes" id="UP000667650"/>
    </source>
</evidence>
<feature type="region of interest" description="Disordered" evidence="1">
    <location>
        <begin position="187"/>
        <end position="247"/>
    </location>
</feature>
<proteinExistence type="predicted"/>
<comment type="caution">
    <text evidence="3">The sequence shown here is derived from an EMBL/GenBank/DDBJ whole genome shotgun (WGS) entry which is preliminary data.</text>
</comment>
<organism evidence="3 4">
    <name type="scientific">Flagellimonas ochracea</name>
    <dbReference type="NCBI Taxonomy" id="2696472"/>
    <lineage>
        <taxon>Bacteria</taxon>
        <taxon>Pseudomonadati</taxon>
        <taxon>Bacteroidota</taxon>
        <taxon>Flavobacteriia</taxon>
        <taxon>Flavobacteriales</taxon>
        <taxon>Flavobacteriaceae</taxon>
        <taxon>Flagellimonas</taxon>
    </lineage>
</organism>
<feature type="compositionally biased region" description="Polar residues" evidence="1">
    <location>
        <begin position="216"/>
        <end position="226"/>
    </location>
</feature>
<dbReference type="RefSeq" id="WP_166523003.1">
    <property type="nucleotide sequence ID" value="NZ_JAAABI010000002.1"/>
</dbReference>
<evidence type="ECO:0000256" key="2">
    <source>
        <dbReference type="SAM" id="Phobius"/>
    </source>
</evidence>
<keyword evidence="2" id="KW-0472">Membrane</keyword>
<keyword evidence="4" id="KW-1185">Reference proteome</keyword>
<feature type="compositionally biased region" description="Basic and acidic residues" evidence="1">
    <location>
        <begin position="118"/>
        <end position="141"/>
    </location>
</feature>
<feature type="compositionally biased region" description="Basic and acidic residues" evidence="1">
    <location>
        <begin position="87"/>
        <end position="109"/>
    </location>
</feature>
<feature type="region of interest" description="Disordered" evidence="1">
    <location>
        <begin position="87"/>
        <end position="165"/>
    </location>
</feature>
<dbReference type="EMBL" id="JAAABI010000002">
    <property type="protein sequence ID" value="NAY91587.1"/>
    <property type="molecule type" value="Genomic_DNA"/>
</dbReference>
<gene>
    <name evidence="3" type="ORF">GTQ34_06630</name>
</gene>
<reference evidence="3" key="1">
    <citation type="submission" date="2020-01" db="EMBL/GenBank/DDBJ databases">
        <title>Muricauda ochracea sp. nov., isolated from a tidal flat of Garorim bay in Korea.</title>
        <authorList>
            <person name="Kim D."/>
            <person name="Yoo Y."/>
            <person name="Kim J.-J."/>
        </authorList>
    </citation>
    <scope>NUCLEOTIDE SEQUENCE</scope>
    <source>
        <strain evidence="3">JGD-17</strain>
    </source>
</reference>
<keyword evidence="2" id="KW-0812">Transmembrane</keyword>
<feature type="compositionally biased region" description="Basic and acidic residues" evidence="1">
    <location>
        <begin position="187"/>
        <end position="201"/>
    </location>
</feature>
<evidence type="ECO:0000313" key="3">
    <source>
        <dbReference type="EMBL" id="NAY91587.1"/>
    </source>
</evidence>
<accession>A0A964TB24</accession>
<dbReference type="AlphaFoldDB" id="A0A964TB24"/>